<gene>
    <name evidence="1" type="ORF">BOLC4T24133H</name>
</gene>
<dbReference type="AlphaFoldDB" id="A0A3P6CJP0"/>
<sequence length="189" mass="21338">MTCILCLPNQSPIYYTAIYASNLFEDHVDLWAELLHLHASLDLDSKNWILGGDLNQIMFPNEHSSPHVVVPDGLMYQLQDCFLQAGLFDLRFFGTMSYLDKKKCPTSPTAKKLDRLMVNSALITTFSHATATFLPSPFLRPLPLPPKPSFFPPQNWYLPIQIPKLSYQASKLCSSDPNCLVANRKYVGS</sequence>
<organism evidence="1">
    <name type="scientific">Brassica oleracea</name>
    <name type="common">Wild cabbage</name>
    <dbReference type="NCBI Taxonomy" id="3712"/>
    <lineage>
        <taxon>Eukaryota</taxon>
        <taxon>Viridiplantae</taxon>
        <taxon>Streptophyta</taxon>
        <taxon>Embryophyta</taxon>
        <taxon>Tracheophyta</taxon>
        <taxon>Spermatophyta</taxon>
        <taxon>Magnoliopsida</taxon>
        <taxon>eudicotyledons</taxon>
        <taxon>Gunneridae</taxon>
        <taxon>Pentapetalae</taxon>
        <taxon>rosids</taxon>
        <taxon>malvids</taxon>
        <taxon>Brassicales</taxon>
        <taxon>Brassicaceae</taxon>
        <taxon>Brassiceae</taxon>
        <taxon>Brassica</taxon>
    </lineage>
</organism>
<evidence type="ECO:0000313" key="1">
    <source>
        <dbReference type="EMBL" id="VDD08682.1"/>
    </source>
</evidence>
<dbReference type="SUPFAM" id="SSF56219">
    <property type="entry name" value="DNase I-like"/>
    <property type="match status" value="1"/>
</dbReference>
<evidence type="ECO:0008006" key="2">
    <source>
        <dbReference type="Google" id="ProtNLM"/>
    </source>
</evidence>
<dbReference type="Gene3D" id="3.60.10.10">
    <property type="entry name" value="Endonuclease/exonuclease/phosphatase"/>
    <property type="match status" value="1"/>
</dbReference>
<name>A0A3P6CJP0_BRAOL</name>
<dbReference type="InterPro" id="IPR036691">
    <property type="entry name" value="Endo/exonu/phosph_ase_sf"/>
</dbReference>
<proteinExistence type="predicted"/>
<accession>A0A3P6CJP0</accession>
<dbReference type="EMBL" id="LR031873">
    <property type="protein sequence ID" value="VDD08682.1"/>
    <property type="molecule type" value="Genomic_DNA"/>
</dbReference>
<reference evidence="1" key="1">
    <citation type="submission" date="2018-11" db="EMBL/GenBank/DDBJ databases">
        <authorList>
            <consortium name="Genoscope - CEA"/>
            <person name="William W."/>
        </authorList>
    </citation>
    <scope>NUCLEOTIDE SEQUENCE</scope>
</reference>
<protein>
    <recommendedName>
        <fullName evidence="2">Endonuclease/exonuclease/phosphatase domain-containing protein</fullName>
    </recommendedName>
</protein>